<dbReference type="EMBL" id="JAHHHV010000091">
    <property type="protein sequence ID" value="MBW4468555.1"/>
    <property type="molecule type" value="Genomic_DNA"/>
</dbReference>
<reference evidence="2" key="1">
    <citation type="submission" date="2021-05" db="EMBL/GenBank/DDBJ databases">
        <authorList>
            <person name="Pietrasiak N."/>
            <person name="Ward R."/>
            <person name="Stajich J.E."/>
            <person name="Kurbessoian T."/>
        </authorList>
    </citation>
    <scope>NUCLEOTIDE SEQUENCE</scope>
    <source>
        <strain evidence="2">GSE-TBD4-15B</strain>
    </source>
</reference>
<dbReference type="Proteomes" id="UP000707356">
    <property type="component" value="Unassembled WGS sequence"/>
</dbReference>
<evidence type="ECO:0000313" key="3">
    <source>
        <dbReference type="Proteomes" id="UP000707356"/>
    </source>
</evidence>
<sequence length="115" mass="13323">MPLNSNPDDELDFDQSLQAVEQSLQLLKARYSQVQLDQQQQQQLQQRQSQLERESRPSPALRRELKQISQQLEDLELALESRLFSWSGLREVFWQAVRFGGLGVVIGWLLKSLAS</sequence>
<evidence type="ECO:0008006" key="4">
    <source>
        <dbReference type="Google" id="ProtNLM"/>
    </source>
</evidence>
<reference evidence="2" key="2">
    <citation type="journal article" date="2022" name="Microbiol. Resour. Announc.">
        <title>Metagenome Sequencing to Explore Phylogenomics of Terrestrial Cyanobacteria.</title>
        <authorList>
            <person name="Ward R.D."/>
            <person name="Stajich J.E."/>
            <person name="Johansen J.R."/>
            <person name="Huntemann M."/>
            <person name="Clum A."/>
            <person name="Foster B."/>
            <person name="Foster B."/>
            <person name="Roux S."/>
            <person name="Palaniappan K."/>
            <person name="Varghese N."/>
            <person name="Mukherjee S."/>
            <person name="Reddy T.B.K."/>
            <person name="Daum C."/>
            <person name="Copeland A."/>
            <person name="Chen I.A."/>
            <person name="Ivanova N.N."/>
            <person name="Kyrpides N.C."/>
            <person name="Shapiro N."/>
            <person name="Eloe-Fadrosh E.A."/>
            <person name="Pietrasiak N."/>
        </authorList>
    </citation>
    <scope>NUCLEOTIDE SEQUENCE</scope>
    <source>
        <strain evidence="2">GSE-TBD4-15B</strain>
    </source>
</reference>
<protein>
    <recommendedName>
        <fullName evidence="4">DUF2203 domain-containing protein</fullName>
    </recommendedName>
</protein>
<comment type="caution">
    <text evidence="2">The sequence shown here is derived from an EMBL/GenBank/DDBJ whole genome shotgun (WGS) entry which is preliminary data.</text>
</comment>
<dbReference type="AlphaFoldDB" id="A0A951U7A1"/>
<accession>A0A951U7A1</accession>
<name>A0A951U7A1_9CYAN</name>
<evidence type="ECO:0000313" key="2">
    <source>
        <dbReference type="EMBL" id="MBW4468555.1"/>
    </source>
</evidence>
<gene>
    <name evidence="2" type="ORF">KME07_24275</name>
</gene>
<keyword evidence="1" id="KW-0175">Coiled coil</keyword>
<feature type="coiled-coil region" evidence="1">
    <location>
        <begin position="17"/>
        <end position="78"/>
    </location>
</feature>
<organism evidence="2 3">
    <name type="scientific">Pegethrix bostrychoides GSE-TBD4-15B</name>
    <dbReference type="NCBI Taxonomy" id="2839662"/>
    <lineage>
        <taxon>Bacteria</taxon>
        <taxon>Bacillati</taxon>
        <taxon>Cyanobacteriota</taxon>
        <taxon>Cyanophyceae</taxon>
        <taxon>Oculatellales</taxon>
        <taxon>Oculatellaceae</taxon>
        <taxon>Pegethrix</taxon>
    </lineage>
</organism>
<proteinExistence type="predicted"/>
<evidence type="ECO:0000256" key="1">
    <source>
        <dbReference type="SAM" id="Coils"/>
    </source>
</evidence>